<dbReference type="Pfam" id="PF12684">
    <property type="entry name" value="DUF3799"/>
    <property type="match status" value="1"/>
</dbReference>
<keyword evidence="2" id="KW-0614">Plasmid</keyword>
<evidence type="ECO:0000313" key="3">
    <source>
        <dbReference type="Proteomes" id="UP000009309"/>
    </source>
</evidence>
<dbReference type="EMBL" id="HE805916">
    <property type="protein sequence ID" value="CCH57567.1"/>
    <property type="molecule type" value="Genomic_DNA"/>
</dbReference>
<proteinExistence type="predicted"/>
<name>I2GTW6_9BACT</name>
<dbReference type="AlphaFoldDB" id="I2GTW6"/>
<sequence length="189" mass="21911">MRLYGQLPQQSQSPALSFGTRFHHHLLVDRDTLPSGVGATPMLRMLDVMRNHSLFVELLEQAIPEIPQYWDDTLTKLPCKSQLDLLLPSDELIVDVKTTSASSQSEFLDNCLRYEYDRQAAFYSDGCQHSVRRYILFGIQKQKPHRVFVVELKTDDPFVEGGRRKYQKLLANWKQQPYIPTSWQILSTP</sequence>
<dbReference type="Proteomes" id="UP000009309">
    <property type="component" value="Plasmid pFLIM01"/>
</dbReference>
<keyword evidence="3" id="KW-1185">Reference proteome</keyword>
<feature type="domain" description="Putative exodeoxyribonuclease 8 PDDEXK-like" evidence="1">
    <location>
        <begin position="44"/>
        <end position="173"/>
    </location>
</feature>
<evidence type="ECO:0000313" key="2">
    <source>
        <dbReference type="EMBL" id="CCH57567.1"/>
    </source>
</evidence>
<dbReference type="InterPro" id="IPR011604">
    <property type="entry name" value="PDDEXK-like_dom_sf"/>
</dbReference>
<dbReference type="Gene3D" id="3.90.320.10">
    <property type="match status" value="1"/>
</dbReference>
<geneLocation type="plasmid" evidence="2 3">
    <name>pFLIM01</name>
</geneLocation>
<protein>
    <recommendedName>
        <fullName evidence="1">Putative exodeoxyribonuclease 8 PDDEXK-like domain-containing protein</fullName>
    </recommendedName>
</protein>
<evidence type="ECO:0000259" key="1">
    <source>
        <dbReference type="Pfam" id="PF12684"/>
    </source>
</evidence>
<dbReference type="InterPro" id="IPR024432">
    <property type="entry name" value="Put_RecE_PDDEXK-like_dom"/>
</dbReference>
<accession>I2GTW6</accession>
<gene>
    <name evidence="2" type="ORF">BN8_p06753</name>
</gene>
<reference evidence="2 3" key="1">
    <citation type="journal article" date="2012" name="J. Bacteriol.">
        <title>Genome Sequence of the Filamentous Bacterium Fibrisoma limi BUZ 3T.</title>
        <authorList>
            <person name="Filippini M."/>
            <person name="Qi W."/>
            <person name="Jaenicke S."/>
            <person name="Goesmann A."/>
            <person name="Smits T.H."/>
            <person name="Bagheri H.C."/>
        </authorList>
    </citation>
    <scope>NUCLEOTIDE SEQUENCE [LARGE SCALE GENOMIC DNA]</scope>
    <source>
        <strain evidence="3">BUZ 3T</strain>
        <plasmid evidence="2 3">pFLIM01</plasmid>
    </source>
</reference>
<organism evidence="2 3">
    <name type="scientific">Fibrisoma limi BUZ 3</name>
    <dbReference type="NCBI Taxonomy" id="1185876"/>
    <lineage>
        <taxon>Bacteria</taxon>
        <taxon>Pseudomonadati</taxon>
        <taxon>Bacteroidota</taxon>
        <taxon>Cytophagia</taxon>
        <taxon>Cytophagales</taxon>
        <taxon>Spirosomataceae</taxon>
        <taxon>Fibrisoma</taxon>
    </lineage>
</organism>